<dbReference type="GO" id="GO:0030420">
    <property type="term" value="P:establishment of competence for transformation"/>
    <property type="evidence" value="ECO:0007669"/>
    <property type="project" value="InterPro"/>
</dbReference>
<dbReference type="NCBIfam" id="TIGR00361">
    <property type="entry name" value="ComEC_Rec2"/>
    <property type="match status" value="1"/>
</dbReference>
<reference evidence="8 9" key="1">
    <citation type="submission" date="2013-10" db="EMBL/GenBank/DDBJ databases">
        <title>Salinisphaera orenii MK-B5 Genome Sequencing.</title>
        <authorList>
            <person name="Lai Q."/>
            <person name="Li C."/>
            <person name="Shao Z."/>
        </authorList>
    </citation>
    <scope>NUCLEOTIDE SEQUENCE [LARGE SCALE GENOMIC DNA]</scope>
    <source>
        <strain evidence="8 9">MK-B5</strain>
    </source>
</reference>
<name>A0A423PXR4_9GAMM</name>
<dbReference type="InterPro" id="IPR004477">
    <property type="entry name" value="ComEC_N"/>
</dbReference>
<organism evidence="8 9">
    <name type="scientific">Salinisphaera orenii MK-B5</name>
    <dbReference type="NCBI Taxonomy" id="856730"/>
    <lineage>
        <taxon>Bacteria</taxon>
        <taxon>Pseudomonadati</taxon>
        <taxon>Pseudomonadota</taxon>
        <taxon>Gammaproteobacteria</taxon>
        <taxon>Salinisphaerales</taxon>
        <taxon>Salinisphaeraceae</taxon>
        <taxon>Salinisphaera</taxon>
    </lineage>
</organism>
<feature type="transmembrane region" description="Helical" evidence="6">
    <location>
        <begin position="289"/>
        <end position="307"/>
    </location>
</feature>
<evidence type="ECO:0000256" key="4">
    <source>
        <dbReference type="ARBA" id="ARBA00022989"/>
    </source>
</evidence>
<dbReference type="InterPro" id="IPR052159">
    <property type="entry name" value="Competence_DNA_uptake"/>
</dbReference>
<dbReference type="Proteomes" id="UP000283993">
    <property type="component" value="Unassembled WGS sequence"/>
</dbReference>
<dbReference type="NCBIfam" id="TIGR00360">
    <property type="entry name" value="ComEC_N-term"/>
    <property type="match status" value="1"/>
</dbReference>
<dbReference type="GO" id="GO:0005886">
    <property type="term" value="C:plasma membrane"/>
    <property type="evidence" value="ECO:0007669"/>
    <property type="project" value="UniProtKB-SubCell"/>
</dbReference>
<dbReference type="AlphaFoldDB" id="A0A423PXR4"/>
<dbReference type="InterPro" id="IPR004797">
    <property type="entry name" value="Competence_ComEC/Rec2"/>
</dbReference>
<dbReference type="PANTHER" id="PTHR30619">
    <property type="entry name" value="DNA INTERNALIZATION/COMPETENCE PROTEIN COMEC/REC2"/>
    <property type="match status" value="1"/>
</dbReference>
<comment type="caution">
    <text evidence="8">The sequence shown here is derived from an EMBL/GenBank/DDBJ whole genome shotgun (WGS) entry which is preliminary data.</text>
</comment>
<dbReference type="Pfam" id="PF03772">
    <property type="entry name" value="Competence"/>
    <property type="match status" value="1"/>
</dbReference>
<feature type="transmembrane region" description="Helical" evidence="6">
    <location>
        <begin position="469"/>
        <end position="492"/>
    </location>
</feature>
<evidence type="ECO:0000256" key="2">
    <source>
        <dbReference type="ARBA" id="ARBA00022475"/>
    </source>
</evidence>
<dbReference type="EMBL" id="AYKH01000001">
    <property type="protein sequence ID" value="ROO30378.1"/>
    <property type="molecule type" value="Genomic_DNA"/>
</dbReference>
<feature type="transmembrane region" description="Helical" evidence="6">
    <location>
        <begin position="414"/>
        <end position="437"/>
    </location>
</feature>
<dbReference type="InterPro" id="IPR036866">
    <property type="entry name" value="RibonucZ/Hydroxyglut_hydro"/>
</dbReference>
<feature type="transmembrane region" description="Helical" evidence="6">
    <location>
        <begin position="444"/>
        <end position="463"/>
    </location>
</feature>
<dbReference type="InterPro" id="IPR001279">
    <property type="entry name" value="Metallo-B-lactamas"/>
</dbReference>
<keyword evidence="2" id="KW-1003">Cell membrane</keyword>
<keyword evidence="9" id="KW-1185">Reference proteome</keyword>
<sequence length="776" mass="82673">MNGRPTMGRGDDNVQLDPDRSWHGALARYARDPRLLALACIGASGGVYLWPTPIAPLLPLAGLLCCLLRFPGRAVLAAGLVAALWASLDVAHRLDARLPVERSGETATVVGRVSGLVSHEAFRSRFVLARDVAPYRVRLSWYDDPPALLPGDCVRATVKWETPHGSANPGTFDYEAWLWRERIDATGYVREAGDCDRAASMSLDRLRALALRRLDRILGDAPARGLIEALTLGARDAISDAQWAVLRATGTSHLVAISGLHIGLIAGVLFFLARWLALRVAPGWSAHRLAAAAAFVGAAGYAALAGLALPTQRALVMVAVALAVMALRRDVAPSRTLAFAAIAVLFWDPASVIAPGFWLSFGAVAWLLYIAASGPRRGHWLAFGHIQLALIAGLTPLTLWFFEQASMVAPVVNALLIPLAVVVVPALLTLTALALAWPAAGGPLLTGAAWLLGAGWQGLAWVADWPLAAVHLTLPGVAALLLAIAGIALLLLPRGLPGRWAGAALLLPALIGWQPADQRIPQEAYRVTVLDVGQGLAVVVRTREHTLVFDAGPAYRTGFDTGEAIVVPYLRHVGRPRVDRLLISHADLDHRGGAAAIVRELEVVRWQGAGGDSPCVAGQQWRWNGVDFRVLYPTRAERAAAADTNGRSCVLRIASPGGRVLLTGDLDAAGEARLIARNAEALAGEVLVVGHHGSDSSSSSAFLEAVRPRFALISAGWRNRWGFPTEGVRERLSAVGAQRIGTATGGALRVAVPGSAERAIRVTRWRDQHPRLWQVP</sequence>
<gene>
    <name evidence="8" type="ORF">SAOR_00580</name>
</gene>
<evidence type="ECO:0000256" key="3">
    <source>
        <dbReference type="ARBA" id="ARBA00022692"/>
    </source>
</evidence>
<dbReference type="PANTHER" id="PTHR30619:SF1">
    <property type="entry name" value="RECOMBINATION PROTEIN 2"/>
    <property type="match status" value="1"/>
</dbReference>
<evidence type="ECO:0000313" key="9">
    <source>
        <dbReference type="Proteomes" id="UP000283993"/>
    </source>
</evidence>
<evidence type="ECO:0000256" key="6">
    <source>
        <dbReference type="SAM" id="Phobius"/>
    </source>
</evidence>
<dbReference type="InterPro" id="IPR025405">
    <property type="entry name" value="DUF4131"/>
</dbReference>
<feature type="transmembrane region" description="Helical" evidence="6">
    <location>
        <begin position="380"/>
        <end position="402"/>
    </location>
</feature>
<feature type="transmembrane region" description="Helical" evidence="6">
    <location>
        <begin position="57"/>
        <end position="88"/>
    </location>
</feature>
<evidence type="ECO:0000259" key="7">
    <source>
        <dbReference type="SMART" id="SM00849"/>
    </source>
</evidence>
<proteinExistence type="predicted"/>
<feature type="transmembrane region" description="Helical" evidence="6">
    <location>
        <begin position="337"/>
        <end position="368"/>
    </location>
</feature>
<dbReference type="CDD" id="cd07731">
    <property type="entry name" value="ComA-like_MBL-fold"/>
    <property type="match status" value="1"/>
</dbReference>
<protein>
    <submittedName>
        <fullName evidence="8">Competence protein ComEC</fullName>
    </submittedName>
</protein>
<feature type="transmembrane region" description="Helical" evidence="6">
    <location>
        <begin position="35"/>
        <end position="51"/>
    </location>
</feature>
<keyword evidence="5 6" id="KW-0472">Membrane</keyword>
<keyword evidence="4 6" id="KW-1133">Transmembrane helix</keyword>
<dbReference type="Pfam" id="PF13567">
    <property type="entry name" value="DUF4131"/>
    <property type="match status" value="1"/>
</dbReference>
<evidence type="ECO:0000256" key="1">
    <source>
        <dbReference type="ARBA" id="ARBA00004651"/>
    </source>
</evidence>
<evidence type="ECO:0000313" key="8">
    <source>
        <dbReference type="EMBL" id="ROO30378.1"/>
    </source>
</evidence>
<accession>A0A423PXR4</accession>
<dbReference type="Gene3D" id="3.60.15.10">
    <property type="entry name" value="Ribonuclease Z/Hydroxyacylglutathione hydrolase-like"/>
    <property type="match status" value="2"/>
</dbReference>
<feature type="domain" description="Metallo-beta-lactamase" evidence="7">
    <location>
        <begin position="534"/>
        <end position="717"/>
    </location>
</feature>
<dbReference type="SMART" id="SM00849">
    <property type="entry name" value="Lactamase_B"/>
    <property type="match status" value="1"/>
</dbReference>
<comment type="subcellular location">
    <subcellularLocation>
        <location evidence="1">Cell membrane</location>
        <topology evidence="1">Multi-pass membrane protein</topology>
    </subcellularLocation>
</comment>
<dbReference type="SUPFAM" id="SSF56281">
    <property type="entry name" value="Metallo-hydrolase/oxidoreductase"/>
    <property type="match status" value="1"/>
</dbReference>
<evidence type="ECO:0000256" key="5">
    <source>
        <dbReference type="ARBA" id="ARBA00023136"/>
    </source>
</evidence>
<keyword evidence="3 6" id="KW-0812">Transmembrane</keyword>
<feature type="transmembrane region" description="Helical" evidence="6">
    <location>
        <begin position="254"/>
        <end position="277"/>
    </location>
</feature>
<dbReference type="Pfam" id="PF00753">
    <property type="entry name" value="Lactamase_B"/>
    <property type="match status" value="1"/>
</dbReference>
<dbReference type="InterPro" id="IPR035681">
    <property type="entry name" value="ComA-like_MBL"/>
</dbReference>